<dbReference type="EMBL" id="CAJPDS010000006">
    <property type="protein sequence ID" value="CAF9908458.1"/>
    <property type="molecule type" value="Genomic_DNA"/>
</dbReference>
<dbReference type="Proteomes" id="UP000664521">
    <property type="component" value="Unassembled WGS sequence"/>
</dbReference>
<sequence length="145" mass="16491">MALTPTTLETLPTELRILLLKHLPSPSSLRALTLSSPTYMHTYLGYRSEIYTHLTLRHLHTDPFTDGLLDSPRPSYCAFGEDRARNRDAQTAIDAYYDQVEAGVRIVKLGVEQCEGLLSLLGWDNWVDQIMLEGGVKQGNMWMFY</sequence>
<comment type="caution">
    <text evidence="1">The sequence shown here is derived from an EMBL/GenBank/DDBJ whole genome shotgun (WGS) entry which is preliminary data.</text>
</comment>
<dbReference type="AlphaFoldDB" id="A0A8H3EQ52"/>
<gene>
    <name evidence="1" type="ORF">HETSPECPRED_008084</name>
</gene>
<organism evidence="1 2">
    <name type="scientific">Heterodermia speciosa</name>
    <dbReference type="NCBI Taxonomy" id="116794"/>
    <lineage>
        <taxon>Eukaryota</taxon>
        <taxon>Fungi</taxon>
        <taxon>Dikarya</taxon>
        <taxon>Ascomycota</taxon>
        <taxon>Pezizomycotina</taxon>
        <taxon>Lecanoromycetes</taxon>
        <taxon>OSLEUM clade</taxon>
        <taxon>Lecanoromycetidae</taxon>
        <taxon>Caliciales</taxon>
        <taxon>Physciaceae</taxon>
        <taxon>Heterodermia</taxon>
    </lineage>
</organism>
<evidence type="ECO:0000313" key="1">
    <source>
        <dbReference type="EMBL" id="CAF9908458.1"/>
    </source>
</evidence>
<evidence type="ECO:0000313" key="2">
    <source>
        <dbReference type="Proteomes" id="UP000664521"/>
    </source>
</evidence>
<proteinExistence type="predicted"/>
<keyword evidence="2" id="KW-1185">Reference proteome</keyword>
<protein>
    <recommendedName>
        <fullName evidence="3">F-box domain-containing protein</fullName>
    </recommendedName>
</protein>
<accession>A0A8H3EQ52</accession>
<name>A0A8H3EQ52_9LECA</name>
<reference evidence="1" key="1">
    <citation type="submission" date="2021-03" db="EMBL/GenBank/DDBJ databases">
        <authorList>
            <person name="Tagirdzhanova G."/>
        </authorList>
    </citation>
    <scope>NUCLEOTIDE SEQUENCE</scope>
</reference>
<evidence type="ECO:0008006" key="3">
    <source>
        <dbReference type="Google" id="ProtNLM"/>
    </source>
</evidence>